<keyword evidence="2" id="KW-1185">Reference proteome</keyword>
<dbReference type="Proteomes" id="UP000675880">
    <property type="component" value="Unassembled WGS sequence"/>
</dbReference>
<dbReference type="EMBL" id="CAJNBJ010000018">
    <property type="protein sequence ID" value="CAE6787352.1"/>
    <property type="molecule type" value="Genomic_DNA"/>
</dbReference>
<evidence type="ECO:0000313" key="1">
    <source>
        <dbReference type="EMBL" id="CAE6787352.1"/>
    </source>
</evidence>
<organism evidence="1 2">
    <name type="scientific">Nitrospira defluvii</name>
    <dbReference type="NCBI Taxonomy" id="330214"/>
    <lineage>
        <taxon>Bacteria</taxon>
        <taxon>Pseudomonadati</taxon>
        <taxon>Nitrospirota</taxon>
        <taxon>Nitrospiria</taxon>
        <taxon>Nitrospirales</taxon>
        <taxon>Nitrospiraceae</taxon>
        <taxon>Nitrospira</taxon>
    </lineage>
</organism>
<accession>A0ABM8S3W0</accession>
<name>A0ABM8S3W0_9BACT</name>
<evidence type="ECO:0000313" key="2">
    <source>
        <dbReference type="Proteomes" id="UP000675880"/>
    </source>
</evidence>
<proteinExistence type="predicted"/>
<gene>
    <name evidence="1" type="ORF">NSPZN2_50174</name>
</gene>
<comment type="caution">
    <text evidence="1">The sequence shown here is derived from an EMBL/GenBank/DDBJ whole genome shotgun (WGS) entry which is preliminary data.</text>
</comment>
<reference evidence="1 2" key="1">
    <citation type="submission" date="2021-02" db="EMBL/GenBank/DDBJ databases">
        <authorList>
            <person name="Han P."/>
        </authorList>
    </citation>
    <scope>NUCLEOTIDE SEQUENCE [LARGE SCALE GENOMIC DNA]</scope>
    <source>
        <strain evidence="1">Candidatus Nitrospira sp. ZN2</strain>
    </source>
</reference>
<protein>
    <submittedName>
        <fullName evidence="1">Uncharacterized protein</fullName>
    </submittedName>
</protein>
<sequence>MISVDPLGTGFAFRIRDRLQRTREHSEWGLSQQANASRVNHLFWSSTMRPDHETR</sequence>